<keyword evidence="2" id="KW-0808">Transferase</keyword>
<dbReference type="SUPFAM" id="SSF53613">
    <property type="entry name" value="Ribokinase-like"/>
    <property type="match status" value="1"/>
</dbReference>
<name>A0A6J6Y0J6_9ZZZZ</name>
<dbReference type="InterPro" id="IPR011611">
    <property type="entry name" value="PfkB_dom"/>
</dbReference>
<proteinExistence type="inferred from homology"/>
<dbReference type="AlphaFoldDB" id="A0A6J6Y0J6"/>
<dbReference type="InterPro" id="IPR029056">
    <property type="entry name" value="Ribokinase-like"/>
</dbReference>
<dbReference type="InterPro" id="IPR052700">
    <property type="entry name" value="Carb_kinase_PfkB-like"/>
</dbReference>
<dbReference type="EMBL" id="CAFAAP010000085">
    <property type="protein sequence ID" value="CAB4803211.1"/>
    <property type="molecule type" value="Genomic_DNA"/>
</dbReference>
<dbReference type="Gene3D" id="3.40.1190.20">
    <property type="match status" value="1"/>
</dbReference>
<protein>
    <submittedName>
        <fullName evidence="5">Unannotated protein</fullName>
    </submittedName>
</protein>
<evidence type="ECO:0000256" key="2">
    <source>
        <dbReference type="ARBA" id="ARBA00022679"/>
    </source>
</evidence>
<dbReference type="PANTHER" id="PTHR43320">
    <property type="entry name" value="SUGAR KINASE"/>
    <property type="match status" value="1"/>
</dbReference>
<keyword evidence="3" id="KW-0418">Kinase</keyword>
<sequence>MLCVIGDLVEDIVVWLPESLNYGADTPSRIVRTRGGSASNVAVFAATFARKKTNQAPSSRLIAQVGDDRLGDQLIGALRDAGVDPCVVRGGRTGSIVVIVSPDGERTMLTDRAASTQLQQAPEKWFESVSLLHVPAYSLFSEPLATATRSCIATAHEKNIPVSIDASSASLIKEFGVNKFRELIHQLRPKIFFCNTDEAEVLNLTTQPLDLDIVVIKAGARPTTLIENKVVKTVEVEPVGEIIDTTGAGDAFAAGFLTKFGENNLDTYICVLAGHQLAARVLRSPGATMDAQ</sequence>
<evidence type="ECO:0000259" key="4">
    <source>
        <dbReference type="Pfam" id="PF00294"/>
    </source>
</evidence>
<dbReference type="PROSITE" id="PS00584">
    <property type="entry name" value="PFKB_KINASES_2"/>
    <property type="match status" value="1"/>
</dbReference>
<evidence type="ECO:0000256" key="3">
    <source>
        <dbReference type="ARBA" id="ARBA00022777"/>
    </source>
</evidence>
<evidence type="ECO:0000313" key="5">
    <source>
        <dbReference type="EMBL" id="CAB4803211.1"/>
    </source>
</evidence>
<evidence type="ECO:0000256" key="1">
    <source>
        <dbReference type="ARBA" id="ARBA00010688"/>
    </source>
</evidence>
<dbReference type="GO" id="GO:0016301">
    <property type="term" value="F:kinase activity"/>
    <property type="evidence" value="ECO:0007669"/>
    <property type="project" value="UniProtKB-KW"/>
</dbReference>
<reference evidence="5" key="1">
    <citation type="submission" date="2020-05" db="EMBL/GenBank/DDBJ databases">
        <authorList>
            <person name="Chiriac C."/>
            <person name="Salcher M."/>
            <person name="Ghai R."/>
            <person name="Kavagutti S V."/>
        </authorList>
    </citation>
    <scope>NUCLEOTIDE SEQUENCE</scope>
</reference>
<gene>
    <name evidence="5" type="ORF">UFOPK3026_00669</name>
</gene>
<comment type="similarity">
    <text evidence="1">Belongs to the carbohydrate kinase PfkB family.</text>
</comment>
<dbReference type="PANTHER" id="PTHR43320:SF3">
    <property type="entry name" value="CARBOHYDRATE KINASE PFKB DOMAIN-CONTAINING PROTEIN"/>
    <property type="match status" value="1"/>
</dbReference>
<dbReference type="Pfam" id="PF00294">
    <property type="entry name" value="PfkB"/>
    <property type="match status" value="1"/>
</dbReference>
<feature type="domain" description="Carbohydrate kinase PfkB" evidence="4">
    <location>
        <begin position="2"/>
        <end position="288"/>
    </location>
</feature>
<organism evidence="5">
    <name type="scientific">freshwater metagenome</name>
    <dbReference type="NCBI Taxonomy" id="449393"/>
    <lineage>
        <taxon>unclassified sequences</taxon>
        <taxon>metagenomes</taxon>
        <taxon>ecological metagenomes</taxon>
    </lineage>
</organism>
<dbReference type="InterPro" id="IPR002173">
    <property type="entry name" value="Carboh/pur_kinase_PfkB_CS"/>
</dbReference>
<accession>A0A6J6Y0J6</accession>